<organism evidence="1 2">
    <name type="scientific">Acetobacter conturbans</name>
    <dbReference type="NCBI Taxonomy" id="1737472"/>
    <lineage>
        <taxon>Bacteria</taxon>
        <taxon>Pseudomonadati</taxon>
        <taxon>Pseudomonadota</taxon>
        <taxon>Alphaproteobacteria</taxon>
        <taxon>Acetobacterales</taxon>
        <taxon>Acetobacteraceae</taxon>
        <taxon>Acetobacter</taxon>
    </lineage>
</organism>
<sequence>MNHHVAANTAWNDAACLFRHPARLASPTAGHGVMTTRRSPVSPLLSRNIAHGTVIERIDVSCIA</sequence>
<evidence type="ECO:0000313" key="2">
    <source>
        <dbReference type="Proteomes" id="UP000631653"/>
    </source>
</evidence>
<proteinExistence type="predicted"/>
<keyword evidence="2" id="KW-1185">Reference proteome</keyword>
<comment type="caution">
    <text evidence="1">The sequence shown here is derived from an EMBL/GenBank/DDBJ whole genome shotgun (WGS) entry which is preliminary data.</text>
</comment>
<dbReference type="EMBL" id="WOSY01000015">
    <property type="protein sequence ID" value="NHN89632.1"/>
    <property type="molecule type" value="Genomic_DNA"/>
</dbReference>
<dbReference type="Proteomes" id="UP000631653">
    <property type="component" value="Unassembled WGS sequence"/>
</dbReference>
<protein>
    <submittedName>
        <fullName evidence="1">Uncharacterized protein</fullName>
    </submittedName>
</protein>
<reference evidence="1 2" key="1">
    <citation type="journal article" date="2020" name="Int. J. Syst. Evol. Microbiol.">
        <title>Novel acetic acid bacteria from cider fermentations: Acetobacter conturbans sp. nov. and Acetobacter fallax sp. nov.</title>
        <authorList>
            <person name="Sombolestani A.S."/>
            <person name="Cleenwerck I."/>
            <person name="Cnockaert M."/>
            <person name="Borremans W."/>
            <person name="Wieme A.D."/>
            <person name="De Vuyst L."/>
            <person name="Vandamme P."/>
        </authorList>
    </citation>
    <scope>NUCLEOTIDE SEQUENCE [LARGE SCALE GENOMIC DNA]</scope>
    <source>
        <strain evidence="1 2">LMG 1627</strain>
    </source>
</reference>
<accession>A0ABX0K6S2</accession>
<evidence type="ECO:0000313" key="1">
    <source>
        <dbReference type="EMBL" id="NHN89632.1"/>
    </source>
</evidence>
<name>A0ABX0K6S2_9PROT</name>
<gene>
    <name evidence="1" type="ORF">GOB81_13525</name>
</gene>